<feature type="zinc finger region" description="C3H1-type" evidence="1">
    <location>
        <begin position="324"/>
        <end position="351"/>
    </location>
</feature>
<feature type="region of interest" description="Disordered" evidence="2">
    <location>
        <begin position="497"/>
        <end position="574"/>
    </location>
</feature>
<dbReference type="InterPro" id="IPR000571">
    <property type="entry name" value="Znf_CCCH"/>
</dbReference>
<dbReference type="GeneID" id="40321023"/>
<sequence length="692" mass="75866">MFGPDFFHQAFPPGVGGNPTGAASPLVTVYGIYPKSNMAASIYANMSSLAASTAALYQRPYCLSLNGFGAPPSVPREEEEETEGQFEVTDSHWKPHVPVHGALVSPSAGCQIFLGAQPPASGADNCKRVCVRPAFHEVHGIIAENGKDARHHPEYLMKNPHEMLSWLQEKEREFQQTLLRDPRKAFRVFCADLKEVVEVPISALRFTKGLYVDPSLRVRRVRSGHQNQFSMMASQVPTACGLFSEDPSQCKWERWCNQVHIEQGWMQSKKREFGAWSNALERRFNGLPPDHLFSVHDPQLKSTLNLPKASISGFSRGLFQGSAKKAPSVCMLFQRGRCTAGSCCNQIHVDPEYLQLHRRWAYSGEQLTEEKRREIWEQMASLLRSLSSRCENGVVGENDSSDPARELNPKAQPFVPSPTTPLPPPAATERTPAESSMVIKDKVISDARSVMRDDNVNNSSVLCQTRHVLMADPVSMEQEIFFPPVVLPDTSVVARPHQQQQENVCKHISSNGTSSSNSRSRTSNSAGGNLPLWEFAPVADGDERSQSSLQASHSNISHASRSHRHTNNPYTLGGSSSCTASPTFGWVQPVRSAGNSCTTIPTGCVGADASGSLGALGWGTRTRTDPSPGASDTRSAPFSVYHDLDGSLHSYSPNQHWNASGSVCAKTVEELQKVKLDNFHANAEDNVFFGTP</sequence>
<evidence type="ECO:0000313" key="4">
    <source>
        <dbReference type="EMBL" id="RNF07254.1"/>
    </source>
</evidence>
<feature type="domain" description="C3H1-type" evidence="3">
    <location>
        <begin position="324"/>
        <end position="351"/>
    </location>
</feature>
<protein>
    <submittedName>
        <fullName evidence="4">Putative zinc finger protein family member</fullName>
    </submittedName>
</protein>
<dbReference type="EMBL" id="MKKU01000571">
    <property type="protein sequence ID" value="RNF07254.1"/>
    <property type="molecule type" value="Genomic_DNA"/>
</dbReference>
<reference evidence="4 5" key="1">
    <citation type="journal article" date="2018" name="BMC Genomics">
        <title>Genomic comparison of Trypanosoma conorhini and Trypanosoma rangeli to Trypanosoma cruzi strains of high and low virulence.</title>
        <authorList>
            <person name="Bradwell K.R."/>
            <person name="Koparde V.N."/>
            <person name="Matveyev A.V."/>
            <person name="Serrano M.G."/>
            <person name="Alves J.M."/>
            <person name="Parikh H."/>
            <person name="Huang B."/>
            <person name="Lee V."/>
            <person name="Espinosa-Alvarez O."/>
            <person name="Ortiz P.A."/>
            <person name="Costa-Martins A.G."/>
            <person name="Teixeira M.M."/>
            <person name="Buck G.A."/>
        </authorList>
    </citation>
    <scope>NUCLEOTIDE SEQUENCE [LARGE SCALE GENOMIC DNA]</scope>
    <source>
        <strain evidence="4 5">025E</strain>
    </source>
</reference>
<keyword evidence="1" id="KW-0862">Zinc</keyword>
<dbReference type="OrthoDB" id="245753at2759"/>
<dbReference type="PROSITE" id="PS50103">
    <property type="entry name" value="ZF_C3H1"/>
    <property type="match status" value="1"/>
</dbReference>
<dbReference type="InterPro" id="IPR053125">
    <property type="entry name" value="RNA-bd_mRNA_stabilization_reg"/>
</dbReference>
<comment type="caution">
    <text evidence="4">The sequence shown here is derived from an EMBL/GenBank/DDBJ whole genome shotgun (WGS) entry which is preliminary data.</text>
</comment>
<dbReference type="AlphaFoldDB" id="A0A3R7L483"/>
<feature type="compositionally biased region" description="Polar residues" evidence="2">
    <location>
        <begin position="546"/>
        <end position="559"/>
    </location>
</feature>
<evidence type="ECO:0000259" key="3">
    <source>
        <dbReference type="PROSITE" id="PS50103"/>
    </source>
</evidence>
<evidence type="ECO:0000256" key="2">
    <source>
        <dbReference type="SAM" id="MobiDB-lite"/>
    </source>
</evidence>
<dbReference type="PANTHER" id="PTHR37035:SF7">
    <property type="entry name" value="C3H1-TYPE DOMAIN-CONTAINING PROTEIN"/>
    <property type="match status" value="1"/>
</dbReference>
<keyword evidence="1" id="KW-0479">Metal-binding</keyword>
<evidence type="ECO:0000256" key="1">
    <source>
        <dbReference type="PROSITE-ProRule" id="PRU00723"/>
    </source>
</evidence>
<organism evidence="4 5">
    <name type="scientific">Trypanosoma conorhini</name>
    <dbReference type="NCBI Taxonomy" id="83891"/>
    <lineage>
        <taxon>Eukaryota</taxon>
        <taxon>Discoba</taxon>
        <taxon>Euglenozoa</taxon>
        <taxon>Kinetoplastea</taxon>
        <taxon>Metakinetoplastina</taxon>
        <taxon>Trypanosomatida</taxon>
        <taxon>Trypanosomatidae</taxon>
        <taxon>Trypanosoma</taxon>
    </lineage>
</organism>
<dbReference type="RefSeq" id="XP_029225624.1">
    <property type="nucleotide sequence ID" value="XM_029374278.1"/>
</dbReference>
<feature type="compositionally biased region" description="Pro residues" evidence="2">
    <location>
        <begin position="415"/>
        <end position="426"/>
    </location>
</feature>
<gene>
    <name evidence="4" type="ORF">Tco025E_07412</name>
</gene>
<dbReference type="PANTHER" id="PTHR37035">
    <property type="entry name" value="C3H1-TYPE DOMAIN-CONTAINING PROTEIN-RELATED"/>
    <property type="match status" value="1"/>
</dbReference>
<proteinExistence type="predicted"/>
<dbReference type="GO" id="GO:0008270">
    <property type="term" value="F:zinc ion binding"/>
    <property type="evidence" value="ECO:0007669"/>
    <property type="project" value="UniProtKB-KW"/>
</dbReference>
<name>A0A3R7L483_9TRYP</name>
<feature type="compositionally biased region" description="Low complexity" evidence="2">
    <location>
        <begin position="509"/>
        <end position="529"/>
    </location>
</feature>
<dbReference type="Proteomes" id="UP000284403">
    <property type="component" value="Unassembled WGS sequence"/>
</dbReference>
<keyword evidence="5" id="KW-1185">Reference proteome</keyword>
<keyword evidence="1" id="KW-0863">Zinc-finger</keyword>
<feature type="region of interest" description="Disordered" evidence="2">
    <location>
        <begin position="393"/>
        <end position="436"/>
    </location>
</feature>
<evidence type="ECO:0000313" key="5">
    <source>
        <dbReference type="Proteomes" id="UP000284403"/>
    </source>
</evidence>
<accession>A0A3R7L483</accession>